<evidence type="ECO:0000256" key="1">
    <source>
        <dbReference type="SAM" id="MobiDB-lite"/>
    </source>
</evidence>
<dbReference type="Proteomes" id="UP000464620">
    <property type="component" value="Chromosome B09"/>
</dbReference>
<accession>A0A6B9VCZ7</accession>
<proteinExistence type="predicted"/>
<reference evidence="2 3" key="1">
    <citation type="submission" date="2020-01" db="EMBL/GenBank/DDBJ databases">
        <title>Genome sequence of Arachis hypogaea, cultivar Shitouqi.</title>
        <authorList>
            <person name="Zhuang W."/>
            <person name="Chen H."/>
            <person name="Varshney R."/>
            <person name="Wang D."/>
            <person name="Ming R."/>
        </authorList>
    </citation>
    <scope>NUCLEOTIDE SEQUENCE [LARGE SCALE GENOMIC DNA]</scope>
    <source>
        <tissue evidence="2">Young leaf</tissue>
    </source>
</reference>
<dbReference type="EMBL" id="CP031001">
    <property type="protein sequence ID" value="QHN78574.1"/>
    <property type="molecule type" value="Genomic_DNA"/>
</dbReference>
<feature type="compositionally biased region" description="Basic and acidic residues" evidence="1">
    <location>
        <begin position="7"/>
        <end position="22"/>
    </location>
</feature>
<name>A0A6B9VCZ7_ARAHY</name>
<protein>
    <submittedName>
        <fullName evidence="2">Uncharacterized protein</fullName>
    </submittedName>
</protein>
<organism evidence="2 3">
    <name type="scientific">Arachis hypogaea</name>
    <name type="common">Peanut</name>
    <dbReference type="NCBI Taxonomy" id="3818"/>
    <lineage>
        <taxon>Eukaryota</taxon>
        <taxon>Viridiplantae</taxon>
        <taxon>Streptophyta</taxon>
        <taxon>Embryophyta</taxon>
        <taxon>Tracheophyta</taxon>
        <taxon>Spermatophyta</taxon>
        <taxon>Magnoliopsida</taxon>
        <taxon>eudicotyledons</taxon>
        <taxon>Gunneridae</taxon>
        <taxon>Pentapetalae</taxon>
        <taxon>rosids</taxon>
        <taxon>fabids</taxon>
        <taxon>Fabales</taxon>
        <taxon>Fabaceae</taxon>
        <taxon>Papilionoideae</taxon>
        <taxon>50 kb inversion clade</taxon>
        <taxon>dalbergioids sensu lato</taxon>
        <taxon>Dalbergieae</taxon>
        <taxon>Pterocarpus clade</taxon>
        <taxon>Arachis</taxon>
    </lineage>
</organism>
<sequence>MARSKNGRGEEMAGEEQRRLATERGGAAKMASGVRHPPSWICWRRRRARKRSSNEIWRQDLAARTERQRAVAAARIPLPFPTFPSPLLP</sequence>
<gene>
    <name evidence="2" type="ORF">DS421_19g662480</name>
</gene>
<evidence type="ECO:0000313" key="2">
    <source>
        <dbReference type="EMBL" id="QHN78574.1"/>
    </source>
</evidence>
<feature type="region of interest" description="Disordered" evidence="1">
    <location>
        <begin position="1"/>
        <end position="34"/>
    </location>
</feature>
<evidence type="ECO:0000313" key="3">
    <source>
        <dbReference type="Proteomes" id="UP000464620"/>
    </source>
</evidence>
<dbReference type="AlphaFoldDB" id="A0A6B9VCZ7"/>